<keyword evidence="3" id="KW-0808">Transferase</keyword>
<keyword evidence="5 8" id="KW-0418">Kinase</keyword>
<evidence type="ECO:0000259" key="7">
    <source>
        <dbReference type="PROSITE" id="PS50052"/>
    </source>
</evidence>
<reference evidence="8 9" key="1">
    <citation type="submission" date="2021-06" db="EMBL/GenBank/DDBJ databases">
        <title>Genome sequence of Babesia caballi.</title>
        <authorList>
            <person name="Yamagishi J."/>
            <person name="Kidaka T."/>
            <person name="Ochi A."/>
        </authorList>
    </citation>
    <scope>NUCLEOTIDE SEQUENCE [LARGE SCALE GENOMIC DNA]</scope>
    <source>
        <strain evidence="8">USDA-D6B2</strain>
    </source>
</reference>
<dbReference type="GO" id="GO:0005524">
    <property type="term" value="F:ATP binding"/>
    <property type="evidence" value="ECO:0007669"/>
    <property type="project" value="UniProtKB-KW"/>
</dbReference>
<dbReference type="EC" id="2.7.4.8" evidence="2"/>
<dbReference type="PROSITE" id="PS50052">
    <property type="entry name" value="GUANYLATE_KINASE_2"/>
    <property type="match status" value="1"/>
</dbReference>
<dbReference type="NCBIfam" id="TIGR03263">
    <property type="entry name" value="guanyl_kin"/>
    <property type="match status" value="1"/>
</dbReference>
<dbReference type="GO" id="GO:0005829">
    <property type="term" value="C:cytosol"/>
    <property type="evidence" value="ECO:0007669"/>
    <property type="project" value="TreeGrafter"/>
</dbReference>
<dbReference type="RefSeq" id="XP_067715793.1">
    <property type="nucleotide sequence ID" value="XM_067859692.1"/>
</dbReference>
<gene>
    <name evidence="8" type="ORF">BcabD6B2_31590</name>
</gene>
<dbReference type="PANTHER" id="PTHR23117:SF13">
    <property type="entry name" value="GUANYLATE KINASE"/>
    <property type="match status" value="1"/>
</dbReference>
<dbReference type="Pfam" id="PF00625">
    <property type="entry name" value="Guanylate_kin"/>
    <property type="match status" value="1"/>
</dbReference>
<evidence type="ECO:0000256" key="6">
    <source>
        <dbReference type="ARBA" id="ARBA00022840"/>
    </source>
</evidence>
<protein>
    <recommendedName>
        <fullName evidence="2">guanylate kinase</fullName>
        <ecNumber evidence="2">2.7.4.8</ecNumber>
    </recommendedName>
</protein>
<proteinExistence type="inferred from homology"/>
<dbReference type="Proteomes" id="UP001497744">
    <property type="component" value="Unassembled WGS sequence"/>
</dbReference>
<dbReference type="GeneID" id="94195205"/>
<dbReference type="CDD" id="cd00071">
    <property type="entry name" value="GMPK"/>
    <property type="match status" value="1"/>
</dbReference>
<evidence type="ECO:0000256" key="1">
    <source>
        <dbReference type="ARBA" id="ARBA00005790"/>
    </source>
</evidence>
<dbReference type="InterPro" id="IPR027417">
    <property type="entry name" value="P-loop_NTPase"/>
</dbReference>
<sequence>MAQKPVLVIVGPSGVGKTTLYRMLLKEFSQLFELSVSYTTRAIRPNELHGVNYYYISNDEFNEMKSAGEFLECTSYVRNQYGTSMREIERIRNSGKVPLLEIEMDGYNKIKAKGLPMNGVFVTIPNIATLKSRLLRRGSHTPQELELRLQRAMEEIEEAKTAGFGLTIVNEVLDEAYSSLRRKVLEWYNGEP</sequence>
<keyword evidence="9" id="KW-1185">Reference proteome</keyword>
<name>A0AAV4LV99_BABCB</name>
<dbReference type="Gene3D" id="3.40.50.300">
    <property type="entry name" value="P-loop containing nucleotide triphosphate hydrolases"/>
    <property type="match status" value="1"/>
</dbReference>
<dbReference type="GO" id="GO:0004385">
    <property type="term" value="F:GMP kinase activity"/>
    <property type="evidence" value="ECO:0007669"/>
    <property type="project" value="UniProtKB-EC"/>
</dbReference>
<keyword evidence="6" id="KW-0067">ATP-binding</keyword>
<accession>A0AAV4LV99</accession>
<evidence type="ECO:0000256" key="5">
    <source>
        <dbReference type="ARBA" id="ARBA00022777"/>
    </source>
</evidence>
<keyword evidence="4" id="KW-0547">Nucleotide-binding</keyword>
<organism evidence="8 9">
    <name type="scientific">Babesia caballi</name>
    <dbReference type="NCBI Taxonomy" id="5871"/>
    <lineage>
        <taxon>Eukaryota</taxon>
        <taxon>Sar</taxon>
        <taxon>Alveolata</taxon>
        <taxon>Apicomplexa</taxon>
        <taxon>Aconoidasida</taxon>
        <taxon>Piroplasmida</taxon>
        <taxon>Babesiidae</taxon>
        <taxon>Babesia</taxon>
    </lineage>
</organism>
<dbReference type="PANTHER" id="PTHR23117">
    <property type="entry name" value="GUANYLATE KINASE-RELATED"/>
    <property type="match status" value="1"/>
</dbReference>
<dbReference type="EMBL" id="BPLF01000002">
    <property type="protein sequence ID" value="GIX63724.1"/>
    <property type="molecule type" value="Genomic_DNA"/>
</dbReference>
<dbReference type="SMART" id="SM00072">
    <property type="entry name" value="GuKc"/>
    <property type="match status" value="1"/>
</dbReference>
<evidence type="ECO:0000313" key="8">
    <source>
        <dbReference type="EMBL" id="GIX63724.1"/>
    </source>
</evidence>
<dbReference type="SUPFAM" id="SSF52540">
    <property type="entry name" value="P-loop containing nucleoside triphosphate hydrolases"/>
    <property type="match status" value="1"/>
</dbReference>
<dbReference type="InterPro" id="IPR008145">
    <property type="entry name" value="GK/Ca_channel_bsu"/>
</dbReference>
<evidence type="ECO:0000256" key="3">
    <source>
        <dbReference type="ARBA" id="ARBA00022679"/>
    </source>
</evidence>
<dbReference type="InterPro" id="IPR008144">
    <property type="entry name" value="Guanylate_kin-like_dom"/>
</dbReference>
<evidence type="ECO:0000256" key="4">
    <source>
        <dbReference type="ARBA" id="ARBA00022741"/>
    </source>
</evidence>
<dbReference type="FunFam" id="3.30.63.10:FF:000002">
    <property type="entry name" value="Guanylate kinase 1"/>
    <property type="match status" value="1"/>
</dbReference>
<evidence type="ECO:0000256" key="2">
    <source>
        <dbReference type="ARBA" id="ARBA00012961"/>
    </source>
</evidence>
<comment type="caution">
    <text evidence="8">The sequence shown here is derived from an EMBL/GenBank/DDBJ whole genome shotgun (WGS) entry which is preliminary data.</text>
</comment>
<feature type="domain" description="Guanylate kinase-like" evidence="7">
    <location>
        <begin position="4"/>
        <end position="185"/>
    </location>
</feature>
<dbReference type="PROSITE" id="PS00856">
    <property type="entry name" value="GUANYLATE_KINASE_1"/>
    <property type="match status" value="1"/>
</dbReference>
<evidence type="ECO:0000313" key="9">
    <source>
        <dbReference type="Proteomes" id="UP001497744"/>
    </source>
</evidence>
<dbReference type="AlphaFoldDB" id="A0AAV4LV99"/>
<dbReference type="InterPro" id="IPR020590">
    <property type="entry name" value="Guanylate_kinase_CS"/>
</dbReference>
<comment type="similarity">
    <text evidence="1">Belongs to the guanylate kinase family.</text>
</comment>
<dbReference type="InterPro" id="IPR017665">
    <property type="entry name" value="Guanylate_kinase"/>
</dbReference>